<evidence type="ECO:0000313" key="3">
    <source>
        <dbReference type="Proteomes" id="UP000298416"/>
    </source>
</evidence>
<organism evidence="2">
    <name type="scientific">Salvia splendens</name>
    <name type="common">Scarlet sage</name>
    <dbReference type="NCBI Taxonomy" id="180675"/>
    <lineage>
        <taxon>Eukaryota</taxon>
        <taxon>Viridiplantae</taxon>
        <taxon>Streptophyta</taxon>
        <taxon>Embryophyta</taxon>
        <taxon>Tracheophyta</taxon>
        <taxon>Spermatophyta</taxon>
        <taxon>Magnoliopsida</taxon>
        <taxon>eudicotyledons</taxon>
        <taxon>Gunneridae</taxon>
        <taxon>Pentapetalae</taxon>
        <taxon>asterids</taxon>
        <taxon>lamiids</taxon>
        <taxon>Lamiales</taxon>
        <taxon>Lamiaceae</taxon>
        <taxon>Nepetoideae</taxon>
        <taxon>Mentheae</taxon>
        <taxon>Salviinae</taxon>
        <taxon>Salvia</taxon>
        <taxon>Salvia subgen. Calosphace</taxon>
        <taxon>core Calosphace</taxon>
    </lineage>
</organism>
<gene>
    <name evidence="2" type="ORF">SASPL_133689</name>
</gene>
<dbReference type="AlphaFoldDB" id="A0A8X8ZIC5"/>
<sequence length="82" mass="9552">MRNLQGNSDEKDLALNNMPDDDDYDTDDSFIDYNELFSCYRLIPKEVISRLMSILGHLMQITTLKKYIGVERYVLAETNPKC</sequence>
<feature type="region of interest" description="Disordered" evidence="1">
    <location>
        <begin position="1"/>
        <end position="24"/>
    </location>
</feature>
<dbReference type="Proteomes" id="UP000298416">
    <property type="component" value="Unassembled WGS sequence"/>
</dbReference>
<evidence type="ECO:0000313" key="2">
    <source>
        <dbReference type="EMBL" id="KAG6406092.1"/>
    </source>
</evidence>
<keyword evidence="3" id="KW-1185">Reference proteome</keyword>
<protein>
    <submittedName>
        <fullName evidence="2">Uncharacterized protein</fullName>
    </submittedName>
</protein>
<reference evidence="2" key="1">
    <citation type="submission" date="2018-01" db="EMBL/GenBank/DDBJ databases">
        <authorList>
            <person name="Mao J.F."/>
        </authorList>
    </citation>
    <scope>NUCLEOTIDE SEQUENCE</scope>
    <source>
        <strain evidence="2">Huo1</strain>
        <tissue evidence="2">Leaf</tissue>
    </source>
</reference>
<dbReference type="EMBL" id="PNBA02000012">
    <property type="protein sequence ID" value="KAG6406092.1"/>
    <property type="molecule type" value="Genomic_DNA"/>
</dbReference>
<accession>A0A8X8ZIC5</accession>
<proteinExistence type="predicted"/>
<comment type="caution">
    <text evidence="2">The sequence shown here is derived from an EMBL/GenBank/DDBJ whole genome shotgun (WGS) entry which is preliminary data.</text>
</comment>
<name>A0A8X8ZIC5_SALSN</name>
<reference evidence="2" key="2">
    <citation type="submission" date="2020-08" db="EMBL/GenBank/DDBJ databases">
        <title>Plant Genome Project.</title>
        <authorList>
            <person name="Zhang R.-G."/>
        </authorList>
    </citation>
    <scope>NUCLEOTIDE SEQUENCE</scope>
    <source>
        <strain evidence="2">Huo1</strain>
        <tissue evidence="2">Leaf</tissue>
    </source>
</reference>
<evidence type="ECO:0000256" key="1">
    <source>
        <dbReference type="SAM" id="MobiDB-lite"/>
    </source>
</evidence>